<dbReference type="GO" id="GO:0005886">
    <property type="term" value="C:plasma membrane"/>
    <property type="evidence" value="ECO:0007669"/>
    <property type="project" value="UniProtKB-SubCell"/>
</dbReference>
<feature type="transmembrane region" description="Helical" evidence="6">
    <location>
        <begin position="147"/>
        <end position="167"/>
    </location>
</feature>
<feature type="transmembrane region" description="Helical" evidence="6">
    <location>
        <begin position="250"/>
        <end position="274"/>
    </location>
</feature>
<reference evidence="8 9" key="1">
    <citation type="submission" date="2019-06" db="EMBL/GenBank/DDBJ databases">
        <title>Sequencing the genomes of 1000 actinobacteria strains.</title>
        <authorList>
            <person name="Klenk H.-P."/>
        </authorList>
    </citation>
    <scope>NUCLEOTIDE SEQUENCE [LARGE SCALE GENOMIC DNA]</scope>
    <source>
        <strain evidence="8 9">DSM 45679</strain>
    </source>
</reference>
<name>A0A542DCA1_AMYCI</name>
<feature type="transmembrane region" description="Helical" evidence="6">
    <location>
        <begin position="342"/>
        <end position="364"/>
    </location>
</feature>
<dbReference type="Pfam" id="PF07690">
    <property type="entry name" value="MFS_1"/>
    <property type="match status" value="1"/>
</dbReference>
<dbReference type="PROSITE" id="PS50850">
    <property type="entry name" value="MFS"/>
    <property type="match status" value="2"/>
</dbReference>
<keyword evidence="2" id="KW-1003">Cell membrane</keyword>
<dbReference type="AlphaFoldDB" id="A0A542DCA1"/>
<proteinExistence type="predicted"/>
<gene>
    <name evidence="8" type="ORF">FB471_0354</name>
</gene>
<dbReference type="PANTHER" id="PTHR23513:SF11">
    <property type="entry name" value="STAPHYLOFERRIN A TRANSPORTER"/>
    <property type="match status" value="1"/>
</dbReference>
<feature type="domain" description="Major facilitator superfamily (MFS) profile" evidence="7">
    <location>
        <begin position="214"/>
        <end position="410"/>
    </location>
</feature>
<feature type="domain" description="Major facilitator superfamily (MFS) profile" evidence="7">
    <location>
        <begin position="1"/>
        <end position="188"/>
    </location>
</feature>
<dbReference type="SUPFAM" id="SSF103473">
    <property type="entry name" value="MFS general substrate transporter"/>
    <property type="match status" value="1"/>
</dbReference>
<dbReference type="InterPro" id="IPR020846">
    <property type="entry name" value="MFS_dom"/>
</dbReference>
<feature type="transmembrane region" description="Helical" evidence="6">
    <location>
        <begin position="216"/>
        <end position="238"/>
    </location>
</feature>
<evidence type="ECO:0000259" key="7">
    <source>
        <dbReference type="PROSITE" id="PS50850"/>
    </source>
</evidence>
<dbReference type="InterPro" id="IPR011701">
    <property type="entry name" value="MFS"/>
</dbReference>
<dbReference type="CDD" id="cd06173">
    <property type="entry name" value="MFS_MefA_like"/>
    <property type="match status" value="1"/>
</dbReference>
<dbReference type="InterPro" id="IPR036259">
    <property type="entry name" value="MFS_trans_sf"/>
</dbReference>
<dbReference type="PANTHER" id="PTHR23513">
    <property type="entry name" value="INTEGRAL MEMBRANE EFFLUX PROTEIN-RELATED"/>
    <property type="match status" value="1"/>
</dbReference>
<feature type="transmembrane region" description="Helical" evidence="6">
    <location>
        <begin position="173"/>
        <end position="189"/>
    </location>
</feature>
<protein>
    <submittedName>
        <fullName evidence="8">MFS transporter</fullName>
    </submittedName>
</protein>
<feature type="transmembrane region" description="Helical" evidence="6">
    <location>
        <begin position="37"/>
        <end position="57"/>
    </location>
</feature>
<evidence type="ECO:0000256" key="5">
    <source>
        <dbReference type="ARBA" id="ARBA00023136"/>
    </source>
</evidence>
<dbReference type="EMBL" id="VFML01000001">
    <property type="protein sequence ID" value="TQJ00708.1"/>
    <property type="molecule type" value="Genomic_DNA"/>
</dbReference>
<keyword evidence="4 6" id="KW-1133">Transmembrane helix</keyword>
<dbReference type="Gene3D" id="1.20.1250.20">
    <property type="entry name" value="MFS general substrate transporter like domains"/>
    <property type="match status" value="1"/>
</dbReference>
<feature type="transmembrane region" description="Helical" evidence="6">
    <location>
        <begin position="370"/>
        <end position="391"/>
    </location>
</feature>
<organism evidence="8 9">
    <name type="scientific">Amycolatopsis cihanbeyliensis</name>
    <dbReference type="NCBI Taxonomy" id="1128664"/>
    <lineage>
        <taxon>Bacteria</taxon>
        <taxon>Bacillati</taxon>
        <taxon>Actinomycetota</taxon>
        <taxon>Actinomycetes</taxon>
        <taxon>Pseudonocardiales</taxon>
        <taxon>Pseudonocardiaceae</taxon>
        <taxon>Amycolatopsis</taxon>
    </lineage>
</organism>
<keyword evidence="3 6" id="KW-0812">Transmembrane</keyword>
<evidence type="ECO:0000256" key="6">
    <source>
        <dbReference type="SAM" id="Phobius"/>
    </source>
</evidence>
<keyword evidence="5 6" id="KW-0472">Membrane</keyword>
<dbReference type="RefSeq" id="WP_141995603.1">
    <property type="nucleotide sequence ID" value="NZ_VFML01000001.1"/>
</dbReference>
<keyword evidence="9" id="KW-1185">Reference proteome</keyword>
<evidence type="ECO:0000256" key="1">
    <source>
        <dbReference type="ARBA" id="ARBA00004651"/>
    </source>
</evidence>
<feature type="transmembrane region" description="Helical" evidence="6">
    <location>
        <begin position="281"/>
        <end position="299"/>
    </location>
</feature>
<dbReference type="OrthoDB" id="9793136at2"/>
<comment type="caution">
    <text evidence="8">The sequence shown here is derived from an EMBL/GenBank/DDBJ whole genome shotgun (WGS) entry which is preliminary data.</text>
</comment>
<dbReference type="Proteomes" id="UP000320876">
    <property type="component" value="Unassembled WGS sequence"/>
</dbReference>
<feature type="transmembrane region" description="Helical" evidence="6">
    <location>
        <begin position="305"/>
        <end position="330"/>
    </location>
</feature>
<evidence type="ECO:0000256" key="2">
    <source>
        <dbReference type="ARBA" id="ARBA00022475"/>
    </source>
</evidence>
<comment type="subcellular location">
    <subcellularLocation>
        <location evidence="1">Cell membrane</location>
        <topology evidence="1">Multi-pass membrane protein</topology>
    </subcellularLocation>
</comment>
<evidence type="ECO:0000313" key="9">
    <source>
        <dbReference type="Proteomes" id="UP000320876"/>
    </source>
</evidence>
<evidence type="ECO:0000256" key="4">
    <source>
        <dbReference type="ARBA" id="ARBA00022989"/>
    </source>
</evidence>
<sequence length="410" mass="41828">MVPLLAVLAAAGISAVGSAMTMVAIPWFVLDATGSGSMTGAVAAAETVGLLLSFSVAGTLVDRHGPRRISVLADLLTVPVVLAVPLFDATVDLPLPALAAMAFGIGLGRAPSRTAKQVLLPDAIARAGTSVERATAALESAHRVGDLFGALAAGALITVLGAARVLLLDAATLFLAASLIALLVPARLAERQDRRERQGYLADLREGARQLRGDHLLLWVAGLCAGINALFVGLYSVLVPAYGARVWQNSALVGVVIAAVGAGGLLGALLYGWLGGRFGRRAIFSGCFLLCGAPTYGVLAANPPAVVMVVLLTLCSFGVGPLNPVLAGLMYERVPVALRGRVFGALYTGAIAAMPLGALLAGALLDWIGLRPAVLVLGGICLAVACCPLMFRTWREMDAPPNPAALAAPG</sequence>
<evidence type="ECO:0000256" key="3">
    <source>
        <dbReference type="ARBA" id="ARBA00022692"/>
    </source>
</evidence>
<evidence type="ECO:0000313" key="8">
    <source>
        <dbReference type="EMBL" id="TQJ00708.1"/>
    </source>
</evidence>
<dbReference type="GO" id="GO:0022857">
    <property type="term" value="F:transmembrane transporter activity"/>
    <property type="evidence" value="ECO:0007669"/>
    <property type="project" value="InterPro"/>
</dbReference>
<accession>A0A542DCA1</accession>